<organism evidence="1">
    <name type="scientific">Trichuris suis</name>
    <name type="common">pig whipworm</name>
    <dbReference type="NCBI Taxonomy" id="68888"/>
    <lineage>
        <taxon>Eukaryota</taxon>
        <taxon>Metazoa</taxon>
        <taxon>Ecdysozoa</taxon>
        <taxon>Nematoda</taxon>
        <taxon>Enoplea</taxon>
        <taxon>Dorylaimia</taxon>
        <taxon>Trichinellida</taxon>
        <taxon>Trichuridae</taxon>
        <taxon>Trichuris</taxon>
    </lineage>
</organism>
<name>A0A085N4E1_9BILA</name>
<dbReference type="Proteomes" id="UP000030758">
    <property type="component" value="Unassembled WGS sequence"/>
</dbReference>
<proteinExistence type="predicted"/>
<gene>
    <name evidence="1" type="ORF">M514_23505</name>
</gene>
<sequence length="63" mass="7035">MASGKTPLAKCDFSEFHVKERTALITTASNNMAAGRVQTVYLILKSISREIQHDNLSRVNSKR</sequence>
<accession>A0A085N4E1</accession>
<dbReference type="AlphaFoldDB" id="A0A085N4E1"/>
<protein>
    <submittedName>
        <fullName evidence="1">Uncharacterized protein</fullName>
    </submittedName>
</protein>
<dbReference type="EMBL" id="KL367557">
    <property type="protein sequence ID" value="KFD64337.1"/>
    <property type="molecule type" value="Genomic_DNA"/>
</dbReference>
<evidence type="ECO:0000313" key="1">
    <source>
        <dbReference type="EMBL" id="KFD64337.1"/>
    </source>
</evidence>
<reference evidence="1" key="1">
    <citation type="journal article" date="2014" name="Nat. Genet.">
        <title>Genome and transcriptome of the porcine whipworm Trichuris suis.</title>
        <authorList>
            <person name="Jex A.R."/>
            <person name="Nejsum P."/>
            <person name="Schwarz E.M."/>
            <person name="Hu L."/>
            <person name="Young N.D."/>
            <person name="Hall R.S."/>
            <person name="Korhonen P.K."/>
            <person name="Liao S."/>
            <person name="Thamsborg S."/>
            <person name="Xia J."/>
            <person name="Xu P."/>
            <person name="Wang S."/>
            <person name="Scheerlinck J.P."/>
            <person name="Hofmann A."/>
            <person name="Sternberg P.W."/>
            <person name="Wang J."/>
            <person name="Gasser R.B."/>
        </authorList>
    </citation>
    <scope>NUCLEOTIDE SEQUENCE [LARGE SCALE GENOMIC DNA]</scope>
    <source>
        <strain evidence="1">DCEP-RM93F</strain>
    </source>
</reference>